<dbReference type="OrthoDB" id="3200163at2759"/>
<evidence type="ECO:0000256" key="1">
    <source>
        <dbReference type="ARBA" id="ARBA00005964"/>
    </source>
</evidence>
<comment type="similarity">
    <text evidence="1 3">Belongs to the type-B carboxylesterase/lipase family.</text>
</comment>
<dbReference type="SUPFAM" id="SSF53474">
    <property type="entry name" value="alpha/beta-Hydrolases"/>
    <property type="match status" value="1"/>
</dbReference>
<dbReference type="InterPro" id="IPR029058">
    <property type="entry name" value="AB_hydrolase_fold"/>
</dbReference>
<reference evidence="5" key="1">
    <citation type="journal article" date="2020" name="Stud. Mycol.">
        <title>101 Dothideomycetes genomes: a test case for predicting lifestyles and emergence of pathogens.</title>
        <authorList>
            <person name="Haridas S."/>
            <person name="Albert R."/>
            <person name="Binder M."/>
            <person name="Bloem J."/>
            <person name="Labutti K."/>
            <person name="Salamov A."/>
            <person name="Andreopoulos B."/>
            <person name="Baker S."/>
            <person name="Barry K."/>
            <person name="Bills G."/>
            <person name="Bluhm B."/>
            <person name="Cannon C."/>
            <person name="Castanera R."/>
            <person name="Culley D."/>
            <person name="Daum C."/>
            <person name="Ezra D."/>
            <person name="Gonzalez J."/>
            <person name="Henrissat B."/>
            <person name="Kuo A."/>
            <person name="Liang C."/>
            <person name="Lipzen A."/>
            <person name="Lutzoni F."/>
            <person name="Magnuson J."/>
            <person name="Mondo S."/>
            <person name="Nolan M."/>
            <person name="Ohm R."/>
            <person name="Pangilinan J."/>
            <person name="Park H.-J."/>
            <person name="Ramirez L."/>
            <person name="Alfaro M."/>
            <person name="Sun H."/>
            <person name="Tritt A."/>
            <person name="Yoshinaga Y."/>
            <person name="Zwiers L.-H."/>
            <person name="Turgeon B."/>
            <person name="Goodwin S."/>
            <person name="Spatafora J."/>
            <person name="Crous P."/>
            <person name="Grigoriev I."/>
        </authorList>
    </citation>
    <scope>NUCLEOTIDE SEQUENCE</scope>
    <source>
        <strain evidence="5">CBS 260.36</strain>
    </source>
</reference>
<proteinExistence type="inferred from homology"/>
<dbReference type="InterPro" id="IPR050309">
    <property type="entry name" value="Type-B_Carboxylest/Lipase"/>
</dbReference>
<evidence type="ECO:0000256" key="2">
    <source>
        <dbReference type="ARBA" id="ARBA00022801"/>
    </source>
</evidence>
<keyword evidence="6" id="KW-1185">Reference proteome</keyword>
<sequence>MDHAKASQALNGLSVLNLGTDPVVTLPTADAPGKSQRILGKNSASIQDIEEFRGIPYGIVPGRWQHSILRRSLPSDLFDATKNGPRCPQPDWLNNTFIFQSHLDFPTDVGESEFDCLNLFVVRPSAEALDRLGLDGHNTKLPVFVWIHGGGYGFGASTDPPWDPARLVARSLEFKKPIISVALNYRLNCFGFLASPEIIAAQQADAALRGGNFGLGDQRVALEWVSENIIHFGGDPTKITIGGQSAGGSSVHAQVINAIFGMGKPLFRRAAIQSGAVGTLGPIPLEKAAANLDLLSEKLGLTESSASERVQSLLKTPTAELLKASEALGWWVFPLVDDNLTIKPSRIGRWALSLGQTKAEHVNDNGRDIAGIDVLVGDADTEGMLWYDQAQHFADYAKLEALFKSRIHQSLVEEAFQAYDIKTSSTVDEIRDGVMSMITDNEFGIPVQLAREELSSTSTKPSSEVLPTRTQSFRFRCGNPWPGPFYKMAQHCIDLLYLFDCFHESLAKADAEVLNDGELGHVALVHHTQRFWIDFIADDNKGLAHPENQAMMFRQDRSVGLDDMESDAEWTRRKTRFDFVLKNKEVLEPVVRHMMGMEVATTWDHKP</sequence>
<dbReference type="EC" id="3.1.1.-" evidence="3"/>
<evidence type="ECO:0000313" key="5">
    <source>
        <dbReference type="EMBL" id="KAF2151250.1"/>
    </source>
</evidence>
<organism evidence="5 6">
    <name type="scientific">Myriangium duriaei CBS 260.36</name>
    <dbReference type="NCBI Taxonomy" id="1168546"/>
    <lineage>
        <taxon>Eukaryota</taxon>
        <taxon>Fungi</taxon>
        <taxon>Dikarya</taxon>
        <taxon>Ascomycota</taxon>
        <taxon>Pezizomycotina</taxon>
        <taxon>Dothideomycetes</taxon>
        <taxon>Dothideomycetidae</taxon>
        <taxon>Myriangiales</taxon>
        <taxon>Myriangiaceae</taxon>
        <taxon>Myriangium</taxon>
    </lineage>
</organism>
<feature type="domain" description="Carboxylesterase type B" evidence="4">
    <location>
        <begin position="22"/>
        <end position="541"/>
    </location>
</feature>
<evidence type="ECO:0000313" key="6">
    <source>
        <dbReference type="Proteomes" id="UP000799439"/>
    </source>
</evidence>
<accession>A0A9P4IZB7</accession>
<name>A0A9P4IZB7_9PEZI</name>
<keyword evidence="2 3" id="KW-0378">Hydrolase</keyword>
<dbReference type="Gene3D" id="3.40.50.1820">
    <property type="entry name" value="alpha/beta hydrolase"/>
    <property type="match status" value="1"/>
</dbReference>
<dbReference type="Proteomes" id="UP000799439">
    <property type="component" value="Unassembled WGS sequence"/>
</dbReference>
<dbReference type="PANTHER" id="PTHR11559">
    <property type="entry name" value="CARBOXYLESTERASE"/>
    <property type="match status" value="1"/>
</dbReference>
<dbReference type="Pfam" id="PF00135">
    <property type="entry name" value="COesterase"/>
    <property type="match status" value="1"/>
</dbReference>
<comment type="caution">
    <text evidence="5">The sequence shown here is derived from an EMBL/GenBank/DDBJ whole genome shotgun (WGS) entry which is preliminary data.</text>
</comment>
<protein>
    <recommendedName>
        <fullName evidence="3">Carboxylic ester hydrolase</fullName>
        <ecNumber evidence="3">3.1.1.-</ecNumber>
    </recommendedName>
</protein>
<dbReference type="InterPro" id="IPR019826">
    <property type="entry name" value="Carboxylesterase_B_AS"/>
</dbReference>
<evidence type="ECO:0000259" key="4">
    <source>
        <dbReference type="Pfam" id="PF00135"/>
    </source>
</evidence>
<dbReference type="EMBL" id="ML996088">
    <property type="protein sequence ID" value="KAF2151250.1"/>
    <property type="molecule type" value="Genomic_DNA"/>
</dbReference>
<evidence type="ECO:0000256" key="3">
    <source>
        <dbReference type="RuleBase" id="RU361235"/>
    </source>
</evidence>
<dbReference type="GO" id="GO:0016787">
    <property type="term" value="F:hydrolase activity"/>
    <property type="evidence" value="ECO:0007669"/>
    <property type="project" value="UniProtKB-KW"/>
</dbReference>
<dbReference type="PROSITE" id="PS00122">
    <property type="entry name" value="CARBOXYLESTERASE_B_1"/>
    <property type="match status" value="1"/>
</dbReference>
<dbReference type="InterPro" id="IPR002018">
    <property type="entry name" value="CarbesteraseB"/>
</dbReference>
<gene>
    <name evidence="5" type="ORF">K461DRAFT_169920</name>
</gene>
<dbReference type="AlphaFoldDB" id="A0A9P4IZB7"/>